<proteinExistence type="predicted"/>
<dbReference type="EMBL" id="JBBUKT010000014">
    <property type="protein sequence ID" value="MEK7953880.1"/>
    <property type="molecule type" value="Genomic_DNA"/>
</dbReference>
<keyword evidence="2" id="KW-1185">Reference proteome</keyword>
<protein>
    <submittedName>
        <fullName evidence="1">Uncharacterized protein</fullName>
    </submittedName>
</protein>
<evidence type="ECO:0000313" key="2">
    <source>
        <dbReference type="Proteomes" id="UP001371305"/>
    </source>
</evidence>
<name>A0ABU9B4U0_9BACT</name>
<dbReference type="Gene3D" id="2.60.40.10">
    <property type="entry name" value="Immunoglobulins"/>
    <property type="match status" value="1"/>
</dbReference>
<dbReference type="RefSeq" id="WP_341407648.1">
    <property type="nucleotide sequence ID" value="NZ_JBBUKT010000014.1"/>
</dbReference>
<gene>
    <name evidence="1" type="ORF">WKV53_25410</name>
</gene>
<accession>A0ABU9B4U0</accession>
<sequence>MAADDVIYSVRVNGQHQFNSLTGFGAVDTVVVEEGLLAGPNTLEIIVYNTNVYTGLWCEIIATHTPVGATESLSATLVEDMLKVSWPVRDPAFSLTYNSTLDGALPWSPVTAQPDLIGSEFSLKFPTELEKGFYRLVKPEITKPPVTRITVDPTGPASSQPVYLASNGENSSAQIPQLGTSLGGALIHRFDAGDSFDPRKGNLSYNWKIFYPPNINGSAEYTGPGLSGNLTSALQIAANTLPTFGGNAWRARLTVTSDAGGLPLSRVAEFNFQYTSTPSSPPVVTVVVDLASSESSQEVGTGCTSVDGCNLTNALPAIDTHVFDASASIDPRGGTLSYYWEFRYPSNFNGGIPYTHSGIVINGPVATISPNSFPDIGSLNYRVRLTVISTLPDGSIQSKEFRFRFNYADSELPF</sequence>
<reference evidence="1 2" key="1">
    <citation type="submission" date="2024-04" db="EMBL/GenBank/DDBJ databases">
        <title>Luteolibacter sp. isolated from soil.</title>
        <authorList>
            <person name="An J."/>
        </authorList>
    </citation>
    <scope>NUCLEOTIDE SEQUENCE [LARGE SCALE GENOMIC DNA]</scope>
    <source>
        <strain evidence="1 2">Y139</strain>
    </source>
</reference>
<dbReference type="InterPro" id="IPR013783">
    <property type="entry name" value="Ig-like_fold"/>
</dbReference>
<evidence type="ECO:0000313" key="1">
    <source>
        <dbReference type="EMBL" id="MEK7953880.1"/>
    </source>
</evidence>
<dbReference type="Proteomes" id="UP001371305">
    <property type="component" value="Unassembled WGS sequence"/>
</dbReference>
<organism evidence="1 2">
    <name type="scientific">Luteolibacter soli</name>
    <dbReference type="NCBI Taxonomy" id="3135280"/>
    <lineage>
        <taxon>Bacteria</taxon>
        <taxon>Pseudomonadati</taxon>
        <taxon>Verrucomicrobiota</taxon>
        <taxon>Verrucomicrobiia</taxon>
        <taxon>Verrucomicrobiales</taxon>
        <taxon>Verrucomicrobiaceae</taxon>
        <taxon>Luteolibacter</taxon>
    </lineage>
</organism>
<comment type="caution">
    <text evidence="1">The sequence shown here is derived from an EMBL/GenBank/DDBJ whole genome shotgun (WGS) entry which is preliminary data.</text>
</comment>